<feature type="chain" id="PRO_5047050083" evidence="1">
    <location>
        <begin position="20"/>
        <end position="137"/>
    </location>
</feature>
<protein>
    <submittedName>
        <fullName evidence="2">Uncharacterized protein</fullName>
    </submittedName>
</protein>
<keyword evidence="1" id="KW-0732">Signal</keyword>
<evidence type="ECO:0000313" key="3">
    <source>
        <dbReference type="Proteomes" id="UP001629113"/>
    </source>
</evidence>
<proteinExistence type="predicted"/>
<accession>A0ABR4P1L3</accession>
<reference evidence="2 3" key="1">
    <citation type="submission" date="2024-06" db="EMBL/GenBank/DDBJ databases">
        <title>Complete genome of Phlyctema vagabunda strain 19-DSS-EL-015.</title>
        <authorList>
            <person name="Fiorenzani C."/>
        </authorList>
    </citation>
    <scope>NUCLEOTIDE SEQUENCE [LARGE SCALE GENOMIC DNA]</scope>
    <source>
        <strain evidence="2 3">19-DSS-EL-015</strain>
    </source>
</reference>
<dbReference type="EMBL" id="JBFCZG010000011">
    <property type="protein sequence ID" value="KAL3417183.1"/>
    <property type="molecule type" value="Genomic_DNA"/>
</dbReference>
<feature type="signal peptide" evidence="1">
    <location>
        <begin position="1"/>
        <end position="19"/>
    </location>
</feature>
<evidence type="ECO:0000256" key="1">
    <source>
        <dbReference type="SAM" id="SignalP"/>
    </source>
</evidence>
<evidence type="ECO:0000313" key="2">
    <source>
        <dbReference type="EMBL" id="KAL3417183.1"/>
    </source>
</evidence>
<dbReference type="Proteomes" id="UP001629113">
    <property type="component" value="Unassembled WGS sequence"/>
</dbReference>
<gene>
    <name evidence="2" type="ORF">PVAG01_11183</name>
</gene>
<organism evidence="2 3">
    <name type="scientific">Phlyctema vagabunda</name>
    <dbReference type="NCBI Taxonomy" id="108571"/>
    <lineage>
        <taxon>Eukaryota</taxon>
        <taxon>Fungi</taxon>
        <taxon>Dikarya</taxon>
        <taxon>Ascomycota</taxon>
        <taxon>Pezizomycotina</taxon>
        <taxon>Leotiomycetes</taxon>
        <taxon>Helotiales</taxon>
        <taxon>Dermateaceae</taxon>
        <taxon>Phlyctema</taxon>
    </lineage>
</organism>
<sequence>MQLLTLLLSIATSVSLVQASPVALAHHAARDSTAATKTTTFAIRPCIYNTAPTKDVLCIPEPHTDCVGGFKQGDLCVPASAHPRVPCLSGGSSTEGDFCIELDDILDLEDLLGDVGLPKVAELVDAVDDAVEDLLNL</sequence>
<comment type="caution">
    <text evidence="2">The sequence shown here is derived from an EMBL/GenBank/DDBJ whole genome shotgun (WGS) entry which is preliminary data.</text>
</comment>
<name>A0ABR4P1L3_9HELO</name>
<keyword evidence="3" id="KW-1185">Reference proteome</keyword>